<evidence type="ECO:0000256" key="5">
    <source>
        <dbReference type="RuleBase" id="RU362125"/>
    </source>
</evidence>
<comment type="caution">
    <text evidence="10">The sequence shown here is derived from an EMBL/GenBank/DDBJ whole genome shotgun (WGS) entry which is preliminary data.</text>
</comment>
<reference evidence="10" key="1">
    <citation type="journal article" date="2021" name="PeerJ">
        <title>Extensive microbial diversity within the chicken gut microbiome revealed by metagenomics and culture.</title>
        <authorList>
            <person name="Gilroy R."/>
            <person name="Ravi A."/>
            <person name="Getino M."/>
            <person name="Pursley I."/>
            <person name="Horton D.L."/>
            <person name="Alikhan N.F."/>
            <person name="Baker D."/>
            <person name="Gharbi K."/>
            <person name="Hall N."/>
            <person name="Watson M."/>
            <person name="Adriaenssens E.M."/>
            <person name="Foster-Nyarko E."/>
            <person name="Jarju S."/>
            <person name="Secka A."/>
            <person name="Antonio M."/>
            <person name="Oren A."/>
            <person name="Chaudhuri R.R."/>
            <person name="La Ragione R."/>
            <person name="Hildebrand F."/>
            <person name="Pallen M.J."/>
        </authorList>
    </citation>
    <scope>NUCLEOTIDE SEQUENCE</scope>
    <source>
        <strain evidence="10">CHK189-29639</strain>
    </source>
</reference>
<evidence type="ECO:0000256" key="2">
    <source>
        <dbReference type="ARBA" id="ARBA00009347"/>
    </source>
</evidence>
<dbReference type="PANTHER" id="PTHR43884">
    <property type="entry name" value="ACYL-COA DEHYDROGENASE"/>
    <property type="match status" value="1"/>
</dbReference>
<feature type="region of interest" description="Disordered" evidence="6">
    <location>
        <begin position="1"/>
        <end position="26"/>
    </location>
</feature>
<dbReference type="InterPro" id="IPR037069">
    <property type="entry name" value="AcylCoA_DH/ox_N_sf"/>
</dbReference>
<gene>
    <name evidence="10" type="ORF">K8V06_04105</name>
</gene>
<evidence type="ECO:0000259" key="7">
    <source>
        <dbReference type="Pfam" id="PF00441"/>
    </source>
</evidence>
<dbReference type="Proteomes" id="UP000759256">
    <property type="component" value="Unassembled WGS sequence"/>
</dbReference>
<reference evidence="10" key="2">
    <citation type="submission" date="2021-09" db="EMBL/GenBank/DDBJ databases">
        <authorList>
            <person name="Gilroy R."/>
        </authorList>
    </citation>
    <scope>NUCLEOTIDE SEQUENCE</scope>
    <source>
        <strain evidence="10">CHK189-29639</strain>
    </source>
</reference>
<dbReference type="InterPro" id="IPR009100">
    <property type="entry name" value="AcylCoA_DH/oxidase_NM_dom_sf"/>
</dbReference>
<protein>
    <submittedName>
        <fullName evidence="10">Acyl-CoA/acyl-ACP dehydrogenase</fullName>
    </submittedName>
</protein>
<evidence type="ECO:0000313" key="11">
    <source>
        <dbReference type="Proteomes" id="UP000759256"/>
    </source>
</evidence>
<accession>A0A921LLL6</accession>
<keyword evidence="3 5" id="KW-0285">Flavoprotein</keyword>
<dbReference type="InterPro" id="IPR013786">
    <property type="entry name" value="AcylCoA_DH/ox_N"/>
</dbReference>
<dbReference type="InterPro" id="IPR009075">
    <property type="entry name" value="AcylCo_DH/oxidase_C"/>
</dbReference>
<dbReference type="SUPFAM" id="SSF56645">
    <property type="entry name" value="Acyl-CoA dehydrogenase NM domain-like"/>
    <property type="match status" value="1"/>
</dbReference>
<keyword evidence="5" id="KW-0560">Oxidoreductase</keyword>
<comment type="similarity">
    <text evidence="2 5">Belongs to the acyl-CoA dehydrogenase family.</text>
</comment>
<organism evidence="10 11">
    <name type="scientific">Ligilactobacillus salivarius</name>
    <dbReference type="NCBI Taxonomy" id="1624"/>
    <lineage>
        <taxon>Bacteria</taxon>
        <taxon>Bacillati</taxon>
        <taxon>Bacillota</taxon>
        <taxon>Bacilli</taxon>
        <taxon>Lactobacillales</taxon>
        <taxon>Lactobacillaceae</taxon>
        <taxon>Ligilactobacillus</taxon>
    </lineage>
</organism>
<comment type="cofactor">
    <cofactor evidence="1 5">
        <name>FAD</name>
        <dbReference type="ChEBI" id="CHEBI:57692"/>
    </cofactor>
</comment>
<dbReference type="SUPFAM" id="SSF47203">
    <property type="entry name" value="Acyl-CoA dehydrogenase C-terminal domain-like"/>
    <property type="match status" value="1"/>
</dbReference>
<name>A0A921LLL6_9LACO</name>
<dbReference type="AlphaFoldDB" id="A0A921LLL6"/>
<dbReference type="GO" id="GO:0003995">
    <property type="term" value="F:acyl-CoA dehydrogenase activity"/>
    <property type="evidence" value="ECO:0007669"/>
    <property type="project" value="TreeGrafter"/>
</dbReference>
<keyword evidence="4 5" id="KW-0274">FAD</keyword>
<dbReference type="Pfam" id="PF00441">
    <property type="entry name" value="Acyl-CoA_dh_1"/>
    <property type="match status" value="1"/>
</dbReference>
<feature type="domain" description="Acyl-CoA dehydrogenase/oxidase N-terminal" evidence="9">
    <location>
        <begin position="31"/>
        <end position="138"/>
    </location>
</feature>
<dbReference type="EMBL" id="DYVK01000041">
    <property type="protein sequence ID" value="HJG15309.1"/>
    <property type="molecule type" value="Genomic_DNA"/>
</dbReference>
<evidence type="ECO:0000256" key="1">
    <source>
        <dbReference type="ARBA" id="ARBA00001974"/>
    </source>
</evidence>
<evidence type="ECO:0000313" key="10">
    <source>
        <dbReference type="EMBL" id="HJG15309.1"/>
    </source>
</evidence>
<feature type="domain" description="Acyl-CoA oxidase/dehydrogenase middle" evidence="8">
    <location>
        <begin position="147"/>
        <end position="241"/>
    </location>
</feature>
<evidence type="ECO:0000259" key="9">
    <source>
        <dbReference type="Pfam" id="PF02771"/>
    </source>
</evidence>
<dbReference type="Gene3D" id="1.10.540.10">
    <property type="entry name" value="Acyl-CoA dehydrogenase/oxidase, N-terminal domain"/>
    <property type="match status" value="1"/>
</dbReference>
<dbReference type="Gene3D" id="2.40.110.10">
    <property type="entry name" value="Butyryl-CoA Dehydrogenase, subunit A, domain 2"/>
    <property type="match status" value="1"/>
</dbReference>
<evidence type="ECO:0000256" key="4">
    <source>
        <dbReference type="ARBA" id="ARBA00022827"/>
    </source>
</evidence>
<evidence type="ECO:0000256" key="6">
    <source>
        <dbReference type="SAM" id="MobiDB-lite"/>
    </source>
</evidence>
<dbReference type="PANTHER" id="PTHR43884:SF40">
    <property type="entry name" value="ACYL-COA DEHYDROGENASE"/>
    <property type="match status" value="1"/>
</dbReference>
<feature type="domain" description="Acyl-CoA dehydrogenase/oxidase C-terminal" evidence="7">
    <location>
        <begin position="253"/>
        <end position="402"/>
    </location>
</feature>
<dbReference type="Pfam" id="PF02770">
    <property type="entry name" value="Acyl-CoA_dh_M"/>
    <property type="match status" value="1"/>
</dbReference>
<dbReference type="InterPro" id="IPR046373">
    <property type="entry name" value="Acyl-CoA_Oxase/DH_mid-dom_sf"/>
</dbReference>
<dbReference type="InterPro" id="IPR036250">
    <property type="entry name" value="AcylCo_DH-like_C"/>
</dbReference>
<dbReference type="InterPro" id="IPR006091">
    <property type="entry name" value="Acyl-CoA_Oxase/DH_mid-dom"/>
</dbReference>
<sequence length="417" mass="47543">MSEEKKLHTMPPYEETPIMHTTKPGESMSDEDFQNYLKEIRHLADNEFDRMTPYIEENRKFPKDFFPIAIKHDLYRFALPKEYGGWGLSEKQILQVQEEFSRTQGGIRMHLHHASDMNWRILDNFGSKELKDKYMDKFQDKSIFANFALTEKTGGTGADLHTTAVKDGDDWIINGEKTLISHADVADFTYLIVVTDPDKKGDDRLSAFWVPTNTPGFEAHEMPLMMGCRGAGHADLKFTNMRIPDKYMLGKRGEGMKVAISSLSLSRAHIADSNLGMAQRMLEMAIAYSKDRVTFGKPLCKRQSIIFEIADMGSRIHALRLMLWDLAEDYDAGKDITKKASMAKLESINTVKLVSDYMLEIFGGIGYFQDNPYGPAERLYRDCRAMWLEEGPRSVQRLTAGRLLIKDGGHTPIDTIK</sequence>
<dbReference type="Pfam" id="PF02771">
    <property type="entry name" value="Acyl-CoA_dh_N"/>
    <property type="match status" value="1"/>
</dbReference>
<proteinExistence type="inferred from homology"/>
<dbReference type="GO" id="GO:0050660">
    <property type="term" value="F:flavin adenine dinucleotide binding"/>
    <property type="evidence" value="ECO:0007669"/>
    <property type="project" value="InterPro"/>
</dbReference>
<evidence type="ECO:0000256" key="3">
    <source>
        <dbReference type="ARBA" id="ARBA00022630"/>
    </source>
</evidence>
<dbReference type="Gene3D" id="1.20.140.10">
    <property type="entry name" value="Butyryl-CoA Dehydrogenase, subunit A, domain 3"/>
    <property type="match status" value="1"/>
</dbReference>
<evidence type="ECO:0000259" key="8">
    <source>
        <dbReference type="Pfam" id="PF02770"/>
    </source>
</evidence>